<dbReference type="OrthoDB" id="433738at2759"/>
<name>A0A194VDN7_CYTMA</name>
<dbReference type="STRING" id="694573.A0A194VDN7"/>
<gene>
    <name evidence="5" type="ORF">VP1G_09045</name>
</gene>
<feature type="region of interest" description="Disordered" evidence="4">
    <location>
        <begin position="1"/>
        <end position="40"/>
    </location>
</feature>
<dbReference type="EMBL" id="KN714790">
    <property type="protein sequence ID" value="KUI61886.1"/>
    <property type="molecule type" value="Genomic_DNA"/>
</dbReference>
<accession>A0A194VDN7</accession>
<keyword evidence="1" id="KW-0677">Repeat</keyword>
<dbReference type="PROSITE" id="PS50005">
    <property type="entry name" value="TPR"/>
    <property type="match status" value="1"/>
</dbReference>
<evidence type="ECO:0000256" key="4">
    <source>
        <dbReference type="SAM" id="MobiDB-lite"/>
    </source>
</evidence>
<evidence type="ECO:0000313" key="6">
    <source>
        <dbReference type="Proteomes" id="UP000078576"/>
    </source>
</evidence>
<dbReference type="InterPro" id="IPR011990">
    <property type="entry name" value="TPR-like_helical_dom_sf"/>
</dbReference>
<dbReference type="GO" id="GO:0006457">
    <property type="term" value="P:protein folding"/>
    <property type="evidence" value="ECO:0007669"/>
    <property type="project" value="TreeGrafter"/>
</dbReference>
<keyword evidence="6" id="KW-1185">Reference proteome</keyword>
<dbReference type="GO" id="GO:0005634">
    <property type="term" value="C:nucleus"/>
    <property type="evidence" value="ECO:0007669"/>
    <property type="project" value="TreeGrafter"/>
</dbReference>
<dbReference type="SMART" id="SM00028">
    <property type="entry name" value="TPR"/>
    <property type="match status" value="2"/>
</dbReference>
<dbReference type="GO" id="GO:0030544">
    <property type="term" value="F:Hsp70 protein binding"/>
    <property type="evidence" value="ECO:0007669"/>
    <property type="project" value="TreeGrafter"/>
</dbReference>
<evidence type="ECO:0000256" key="1">
    <source>
        <dbReference type="ARBA" id="ARBA00022737"/>
    </source>
</evidence>
<evidence type="ECO:0000256" key="3">
    <source>
        <dbReference type="PROSITE-ProRule" id="PRU00339"/>
    </source>
</evidence>
<dbReference type="InterPro" id="IPR019734">
    <property type="entry name" value="TPR_rpt"/>
</dbReference>
<dbReference type="Pfam" id="PF07719">
    <property type="entry name" value="TPR_2"/>
    <property type="match status" value="1"/>
</dbReference>
<dbReference type="Gene3D" id="1.25.40.10">
    <property type="entry name" value="Tetratricopeptide repeat domain"/>
    <property type="match status" value="1"/>
</dbReference>
<dbReference type="GO" id="GO:0005829">
    <property type="term" value="C:cytosol"/>
    <property type="evidence" value="ECO:0007669"/>
    <property type="project" value="TreeGrafter"/>
</dbReference>
<dbReference type="Proteomes" id="UP000078576">
    <property type="component" value="Unassembled WGS sequence"/>
</dbReference>
<dbReference type="SUPFAM" id="SSF48452">
    <property type="entry name" value="TPR-like"/>
    <property type="match status" value="1"/>
</dbReference>
<dbReference type="PANTHER" id="PTHR46035">
    <property type="entry name" value="TETRATRICOPEPTIDE REPEAT PROTEIN 4"/>
    <property type="match status" value="1"/>
</dbReference>
<dbReference type="PANTHER" id="PTHR46035:SF3">
    <property type="entry name" value="TRANSLOCATION PROTEIN SEC72"/>
    <property type="match status" value="1"/>
</dbReference>
<organism evidence="5 6">
    <name type="scientific">Cytospora mali</name>
    <name type="common">Apple Valsa canker fungus</name>
    <name type="synonym">Valsa mali</name>
    <dbReference type="NCBI Taxonomy" id="578113"/>
    <lineage>
        <taxon>Eukaryota</taxon>
        <taxon>Fungi</taxon>
        <taxon>Dikarya</taxon>
        <taxon>Ascomycota</taxon>
        <taxon>Pezizomycotina</taxon>
        <taxon>Sordariomycetes</taxon>
        <taxon>Sordariomycetidae</taxon>
        <taxon>Diaporthales</taxon>
        <taxon>Cytosporaceae</taxon>
        <taxon>Cytospora</taxon>
    </lineage>
</organism>
<proteinExistence type="predicted"/>
<dbReference type="InterPro" id="IPR013105">
    <property type="entry name" value="TPR_2"/>
</dbReference>
<feature type="repeat" description="TPR" evidence="3">
    <location>
        <begin position="159"/>
        <end position="192"/>
    </location>
</feature>
<sequence length="208" mass="23216">MATDQDTFTFLPLHMDPQSKAISSPTTKPSSTSSSSRALTTELETLNALHRSLLSLDSPHVVPPPPVPVNPKRSANIKKLRETGNDAFKAGRYPDAIKNYTLGLQMALRRPAWEPSGLIRDESAMLFANRAQAHMELRNWVEGSLDAESSVEAKKVGNPKAWYRRGRCLFEMGRYEEAREWVGKGLEMEGEDGELIKLLKEIDGKLPK</sequence>
<protein>
    <submittedName>
        <fullName evidence="5">Translocation protein sec72</fullName>
    </submittedName>
</protein>
<dbReference type="GO" id="GO:0051879">
    <property type="term" value="F:Hsp90 protein binding"/>
    <property type="evidence" value="ECO:0007669"/>
    <property type="project" value="TreeGrafter"/>
</dbReference>
<feature type="compositionally biased region" description="Low complexity" evidence="4">
    <location>
        <begin position="19"/>
        <end position="40"/>
    </location>
</feature>
<keyword evidence="2 3" id="KW-0802">TPR repeat</keyword>
<evidence type="ECO:0000313" key="5">
    <source>
        <dbReference type="EMBL" id="KUI61886.1"/>
    </source>
</evidence>
<reference evidence="6" key="1">
    <citation type="submission" date="2014-12" db="EMBL/GenBank/DDBJ databases">
        <title>Genome Sequence of Valsa Canker Pathogens Uncovers a Specific Adaption of Colonization on Woody Bark.</title>
        <authorList>
            <person name="Yin Z."/>
            <person name="Liu H."/>
            <person name="Gao X."/>
            <person name="Li Z."/>
            <person name="Song N."/>
            <person name="Ke X."/>
            <person name="Dai Q."/>
            <person name="Wu Y."/>
            <person name="Sun Y."/>
            <person name="Xu J.-R."/>
            <person name="Kang Z.K."/>
            <person name="Wang L."/>
            <person name="Huang L."/>
        </authorList>
    </citation>
    <scope>NUCLEOTIDE SEQUENCE [LARGE SCALE GENOMIC DNA]</scope>
    <source>
        <strain evidence="6">SXYL134</strain>
    </source>
</reference>
<dbReference type="AlphaFoldDB" id="A0A194VDN7"/>
<evidence type="ECO:0000256" key="2">
    <source>
        <dbReference type="ARBA" id="ARBA00022803"/>
    </source>
</evidence>